<feature type="region of interest" description="Disordered" evidence="1">
    <location>
        <begin position="184"/>
        <end position="209"/>
    </location>
</feature>
<gene>
    <name evidence="3" type="ORF">SCOCK_10081</name>
</gene>
<keyword evidence="2" id="KW-0732">Signal</keyword>
<dbReference type="GO" id="GO:0004252">
    <property type="term" value="F:serine-type endopeptidase activity"/>
    <property type="evidence" value="ECO:0007669"/>
    <property type="project" value="InterPro"/>
</dbReference>
<feature type="compositionally biased region" description="Basic residues" evidence="1">
    <location>
        <begin position="51"/>
        <end position="60"/>
    </location>
</feature>
<dbReference type="GO" id="GO:0006508">
    <property type="term" value="P:proteolysis"/>
    <property type="evidence" value="ECO:0007669"/>
    <property type="project" value="InterPro"/>
</dbReference>
<evidence type="ECO:0000256" key="2">
    <source>
        <dbReference type="SAM" id="SignalP"/>
    </source>
</evidence>
<evidence type="ECO:0000313" key="4">
    <source>
        <dbReference type="Proteomes" id="UP001152519"/>
    </source>
</evidence>
<feature type="compositionally biased region" description="Low complexity" evidence="1">
    <location>
        <begin position="34"/>
        <end position="50"/>
    </location>
</feature>
<evidence type="ECO:0000313" key="3">
    <source>
        <dbReference type="EMBL" id="CAG6390613.1"/>
    </source>
</evidence>
<feature type="chain" id="PRO_5040856749" evidence="2">
    <location>
        <begin position="34"/>
        <end position="209"/>
    </location>
</feature>
<name>A0A9W4GMS3_9ACTN</name>
<dbReference type="EMBL" id="CAJSLV010000001">
    <property type="protein sequence ID" value="CAG6390613.1"/>
    <property type="molecule type" value="Genomic_DNA"/>
</dbReference>
<organism evidence="3 4">
    <name type="scientific">Actinacidiphila cocklensis</name>
    <dbReference type="NCBI Taxonomy" id="887465"/>
    <lineage>
        <taxon>Bacteria</taxon>
        <taxon>Bacillati</taxon>
        <taxon>Actinomycetota</taxon>
        <taxon>Actinomycetes</taxon>
        <taxon>Kitasatosporales</taxon>
        <taxon>Streptomycetaceae</taxon>
        <taxon>Actinacidiphila</taxon>
    </lineage>
</organism>
<feature type="compositionally biased region" description="Polar residues" evidence="1">
    <location>
        <begin position="185"/>
        <end position="203"/>
    </location>
</feature>
<reference evidence="3" key="1">
    <citation type="submission" date="2021-05" db="EMBL/GenBank/DDBJ databases">
        <authorList>
            <person name="Arsene-Ploetze F."/>
        </authorList>
    </citation>
    <scope>NUCLEOTIDE SEQUENCE</scope>
    <source>
        <strain evidence="3">DSM 42138</strain>
    </source>
</reference>
<feature type="signal peptide" evidence="2">
    <location>
        <begin position="1"/>
        <end position="33"/>
    </location>
</feature>
<proteinExistence type="predicted"/>
<dbReference type="InterPro" id="IPR036852">
    <property type="entry name" value="Peptidase_S8/S53_dom_sf"/>
</dbReference>
<sequence>MAISGDRSRQRLRRLFVAAAAMAALTVQIPAQATAPGSGSAAAPAAAAGKKTPHPSHRVCAHPADPSHAACSALERDDVEQSKAQVAASADAAPSGLGPADLQAAYQLPSSTGGAGQTVAIVDAYDDPSAETELATYRQQYGLPACTTANGCFTKIDHTTRSRRSIRPSARSTRPWTTRLCARRTSASGRTNRRPSTWRTTAPPTTPSR</sequence>
<feature type="region of interest" description="Disordered" evidence="1">
    <location>
        <begin position="34"/>
        <end position="64"/>
    </location>
</feature>
<dbReference type="Proteomes" id="UP001152519">
    <property type="component" value="Unassembled WGS sequence"/>
</dbReference>
<dbReference type="Gene3D" id="3.40.50.200">
    <property type="entry name" value="Peptidase S8/S53 domain"/>
    <property type="match status" value="1"/>
</dbReference>
<keyword evidence="4" id="KW-1185">Reference proteome</keyword>
<comment type="caution">
    <text evidence="3">The sequence shown here is derived from an EMBL/GenBank/DDBJ whole genome shotgun (WGS) entry which is preliminary data.</text>
</comment>
<accession>A0A9W4GMS3</accession>
<dbReference type="AlphaFoldDB" id="A0A9W4GMS3"/>
<evidence type="ECO:0000256" key="1">
    <source>
        <dbReference type="SAM" id="MobiDB-lite"/>
    </source>
</evidence>
<protein>
    <submittedName>
        <fullName evidence="3">Uncharacterized protein</fullName>
    </submittedName>
</protein>